<dbReference type="AlphaFoldDB" id="A0AAN7PHY2"/>
<evidence type="ECO:0000313" key="2">
    <source>
        <dbReference type="Proteomes" id="UP001333110"/>
    </source>
</evidence>
<reference evidence="1 2" key="1">
    <citation type="journal article" date="2023" name="J. Hered.">
        <title>Chromosome-level genome of the wood stork (Mycteria americana) provides insight into avian chromosome evolution.</title>
        <authorList>
            <person name="Flamio R. Jr."/>
            <person name="Ramstad K.M."/>
        </authorList>
    </citation>
    <scope>NUCLEOTIDE SEQUENCE [LARGE SCALE GENOMIC DNA]</scope>
    <source>
        <strain evidence="1">JAX WOST 10</strain>
    </source>
</reference>
<dbReference type="Proteomes" id="UP001333110">
    <property type="component" value="Unassembled WGS sequence"/>
</dbReference>
<protein>
    <submittedName>
        <fullName evidence="1">Uncharacterized protein</fullName>
    </submittedName>
</protein>
<evidence type="ECO:0000313" key="1">
    <source>
        <dbReference type="EMBL" id="KAK4830890.1"/>
    </source>
</evidence>
<keyword evidence="2" id="KW-1185">Reference proteome</keyword>
<dbReference type="EMBL" id="JAUNZN010000001">
    <property type="protein sequence ID" value="KAK4830890.1"/>
    <property type="molecule type" value="Genomic_DNA"/>
</dbReference>
<organism evidence="1 2">
    <name type="scientific">Mycteria americana</name>
    <name type="common">Wood stork</name>
    <dbReference type="NCBI Taxonomy" id="33587"/>
    <lineage>
        <taxon>Eukaryota</taxon>
        <taxon>Metazoa</taxon>
        <taxon>Chordata</taxon>
        <taxon>Craniata</taxon>
        <taxon>Vertebrata</taxon>
        <taxon>Euteleostomi</taxon>
        <taxon>Archelosauria</taxon>
        <taxon>Archosauria</taxon>
        <taxon>Dinosauria</taxon>
        <taxon>Saurischia</taxon>
        <taxon>Theropoda</taxon>
        <taxon>Coelurosauria</taxon>
        <taxon>Aves</taxon>
        <taxon>Neognathae</taxon>
        <taxon>Neoaves</taxon>
        <taxon>Aequornithes</taxon>
        <taxon>Ciconiiformes</taxon>
        <taxon>Ciconiidae</taxon>
        <taxon>Mycteria</taxon>
    </lineage>
</organism>
<proteinExistence type="predicted"/>
<comment type="caution">
    <text evidence="1">The sequence shown here is derived from an EMBL/GenBank/DDBJ whole genome shotgun (WGS) entry which is preliminary data.</text>
</comment>
<accession>A0AAN7PHY2</accession>
<name>A0AAN7PHY2_MYCAM</name>
<gene>
    <name evidence="1" type="ORF">QYF61_013819</name>
</gene>
<sequence length="86" mass="9911">MEKTDAANTFFASVFTINIDLQESQAPETTAKVWSKEDLPSVEEDQRDFDRLEKGADRNRMQFKKGKSEVLHLGRNNPMNQYMLGD</sequence>